<dbReference type="InterPro" id="IPR029058">
    <property type="entry name" value="AB_hydrolase_fold"/>
</dbReference>
<evidence type="ECO:0000313" key="3">
    <source>
        <dbReference type="EMBL" id="BAU48566.1"/>
    </source>
</evidence>
<keyword evidence="4" id="KW-1185">Reference proteome</keyword>
<evidence type="ECO:0000256" key="1">
    <source>
        <dbReference type="ARBA" id="ARBA00022801"/>
    </source>
</evidence>
<dbReference type="PANTHER" id="PTHR43798">
    <property type="entry name" value="MONOACYLGLYCEROL LIPASE"/>
    <property type="match status" value="1"/>
</dbReference>
<dbReference type="PRINTS" id="PR00412">
    <property type="entry name" value="EPOXHYDRLASE"/>
</dbReference>
<proteinExistence type="predicted"/>
<dbReference type="InterPro" id="IPR000073">
    <property type="entry name" value="AB_hydrolase_1"/>
</dbReference>
<dbReference type="GO" id="GO:0016787">
    <property type="term" value="F:hydrolase activity"/>
    <property type="evidence" value="ECO:0007669"/>
    <property type="project" value="UniProtKB-KW"/>
</dbReference>
<dbReference type="InterPro" id="IPR000639">
    <property type="entry name" value="Epox_hydrolase-like"/>
</dbReference>
<dbReference type="PANTHER" id="PTHR43798:SF31">
    <property type="entry name" value="AB HYDROLASE SUPERFAMILY PROTEIN YCLE"/>
    <property type="match status" value="1"/>
</dbReference>
<accession>A0A1B4V4U1</accession>
<dbReference type="InterPro" id="IPR050266">
    <property type="entry name" value="AB_hydrolase_sf"/>
</dbReference>
<dbReference type="Gene3D" id="3.40.50.1820">
    <property type="entry name" value="alpha/beta hydrolase"/>
    <property type="match status" value="1"/>
</dbReference>
<dbReference type="EMBL" id="AP014936">
    <property type="protein sequence ID" value="BAU48566.1"/>
    <property type="molecule type" value="Genomic_DNA"/>
</dbReference>
<dbReference type="RefSeq" id="WP_096461059.1">
    <property type="nucleotide sequence ID" value="NZ_AP014936.1"/>
</dbReference>
<gene>
    <name evidence="3" type="ORF">SVA_2014</name>
</gene>
<dbReference type="KEGG" id="sva:SVA_2014"/>
<dbReference type="SUPFAM" id="SSF53474">
    <property type="entry name" value="alpha/beta-Hydrolases"/>
    <property type="match status" value="1"/>
</dbReference>
<keyword evidence="1 3" id="KW-0378">Hydrolase</keyword>
<dbReference type="PRINTS" id="PR00111">
    <property type="entry name" value="ABHYDROLASE"/>
</dbReference>
<evidence type="ECO:0000313" key="4">
    <source>
        <dbReference type="Proteomes" id="UP000218899"/>
    </source>
</evidence>
<dbReference type="Pfam" id="PF00561">
    <property type="entry name" value="Abhydrolase_1"/>
    <property type="match status" value="1"/>
</dbReference>
<organism evidence="3 4">
    <name type="scientific">Sulfurifustis variabilis</name>
    <dbReference type="NCBI Taxonomy" id="1675686"/>
    <lineage>
        <taxon>Bacteria</taxon>
        <taxon>Pseudomonadati</taxon>
        <taxon>Pseudomonadota</taxon>
        <taxon>Gammaproteobacteria</taxon>
        <taxon>Acidiferrobacterales</taxon>
        <taxon>Acidiferrobacteraceae</taxon>
        <taxon>Sulfurifustis</taxon>
    </lineage>
</organism>
<sequence length="320" mass="36035">MPLAQLEQITLHYVTLDQPRPIGARREEVVMVHGLGANLGFWYLRIAPMLSAYARVTLFDLRGHGLSEMPRSGYGVDRLAADMRELLDHLGIGSAHLVAHSFGGSVAAHFACLHPDRVKSLTLVDTRMRSLQPNLRLRDWAHWPRYRDLMRENGFVFDEDGGEFGIQLFNQMARLRVHEPDRADRLGAMMPSPFSGKNGKRSAMRWLELIERTTALDEFGRAGDVPTDRLPSLRMPIVGLYGEYSQALETARELSRLCEHADIRILPRAGHFFPLHMPEKVVEPVARLLDASWLPQPTAAPAWMHGTVTGLAEPVLLKKT</sequence>
<evidence type="ECO:0000259" key="2">
    <source>
        <dbReference type="Pfam" id="PF00561"/>
    </source>
</evidence>
<protein>
    <submittedName>
        <fullName evidence="3">Hydrolase</fullName>
    </submittedName>
</protein>
<feature type="domain" description="AB hydrolase-1" evidence="2">
    <location>
        <begin position="29"/>
        <end position="273"/>
    </location>
</feature>
<dbReference type="OrthoDB" id="9808398at2"/>
<reference evidence="3 4" key="1">
    <citation type="submission" date="2015-08" db="EMBL/GenBank/DDBJ databases">
        <title>Complete genome sequence of Sulfurifustis variabilis.</title>
        <authorList>
            <person name="Miura A."/>
            <person name="Kojima H."/>
            <person name="Fukui M."/>
        </authorList>
    </citation>
    <scope>NUCLEOTIDE SEQUENCE [LARGE SCALE GENOMIC DNA]</scope>
    <source>
        <strain evidence="4">skN76</strain>
    </source>
</reference>
<name>A0A1B4V4U1_9GAMM</name>
<dbReference type="AlphaFoldDB" id="A0A1B4V4U1"/>
<dbReference type="Proteomes" id="UP000218899">
    <property type="component" value="Chromosome"/>
</dbReference>
<dbReference type="GO" id="GO:0016020">
    <property type="term" value="C:membrane"/>
    <property type="evidence" value="ECO:0007669"/>
    <property type="project" value="TreeGrafter"/>
</dbReference>